<protein>
    <submittedName>
        <fullName evidence="2">Uncharacterized protein</fullName>
    </submittedName>
</protein>
<dbReference type="Proteomes" id="UP000184304">
    <property type="component" value="Unassembled WGS sequence"/>
</dbReference>
<feature type="region of interest" description="Disordered" evidence="1">
    <location>
        <begin position="73"/>
        <end position="99"/>
    </location>
</feature>
<proteinExistence type="predicted"/>
<dbReference type="AlphaFoldDB" id="A0A1L9MXK2"/>
<name>A0A1L9MXK2_ASPTC</name>
<dbReference type="EMBL" id="KV878205">
    <property type="protein sequence ID" value="OJI81746.1"/>
    <property type="molecule type" value="Genomic_DNA"/>
</dbReference>
<evidence type="ECO:0000313" key="2">
    <source>
        <dbReference type="EMBL" id="OJI81746.1"/>
    </source>
</evidence>
<organism evidence="2 3">
    <name type="scientific">Aspergillus tubingensis (strain CBS 134.48)</name>
    <dbReference type="NCBI Taxonomy" id="767770"/>
    <lineage>
        <taxon>Eukaryota</taxon>
        <taxon>Fungi</taxon>
        <taxon>Dikarya</taxon>
        <taxon>Ascomycota</taxon>
        <taxon>Pezizomycotina</taxon>
        <taxon>Eurotiomycetes</taxon>
        <taxon>Eurotiomycetidae</taxon>
        <taxon>Eurotiales</taxon>
        <taxon>Aspergillaceae</taxon>
        <taxon>Aspergillus</taxon>
        <taxon>Aspergillus subgen. Circumdati</taxon>
    </lineage>
</organism>
<sequence>MMPVHSCFSAYCIINKYSKTTDTLKKETRRIGEEAGIASETGSANHNMQISPGQQMHQDWIVTLLGAWEKVAQTSEPPNPNSHSAAGSSTGSSRAEVLEGEPSPVTDICPTCVCLTCAVSAVSSHAWGWKVDLRSSKYSDGMIIQMEYYYSRSLSACS</sequence>
<feature type="compositionally biased region" description="Low complexity" evidence="1">
    <location>
        <begin position="82"/>
        <end position="93"/>
    </location>
</feature>
<gene>
    <name evidence="2" type="ORF">ASPTUDRAFT_732332</name>
</gene>
<accession>A0A1L9MXK2</accession>
<keyword evidence="3" id="KW-1185">Reference proteome</keyword>
<reference evidence="3" key="1">
    <citation type="journal article" date="2017" name="Genome Biol.">
        <title>Comparative genomics reveals high biological diversity and specific adaptations in the industrially and medically important fungal genus Aspergillus.</title>
        <authorList>
            <person name="de Vries R.P."/>
            <person name="Riley R."/>
            <person name="Wiebenga A."/>
            <person name="Aguilar-Osorio G."/>
            <person name="Amillis S."/>
            <person name="Uchima C.A."/>
            <person name="Anderluh G."/>
            <person name="Asadollahi M."/>
            <person name="Askin M."/>
            <person name="Barry K."/>
            <person name="Battaglia E."/>
            <person name="Bayram O."/>
            <person name="Benocci T."/>
            <person name="Braus-Stromeyer S.A."/>
            <person name="Caldana C."/>
            <person name="Canovas D."/>
            <person name="Cerqueira G.C."/>
            <person name="Chen F."/>
            <person name="Chen W."/>
            <person name="Choi C."/>
            <person name="Clum A."/>
            <person name="Dos Santos R.A."/>
            <person name="Damasio A.R."/>
            <person name="Diallinas G."/>
            <person name="Emri T."/>
            <person name="Fekete E."/>
            <person name="Flipphi M."/>
            <person name="Freyberg S."/>
            <person name="Gallo A."/>
            <person name="Gournas C."/>
            <person name="Habgood R."/>
            <person name="Hainaut M."/>
            <person name="Harispe M.L."/>
            <person name="Henrissat B."/>
            <person name="Hilden K.S."/>
            <person name="Hope R."/>
            <person name="Hossain A."/>
            <person name="Karabika E."/>
            <person name="Karaffa L."/>
            <person name="Karanyi Z."/>
            <person name="Krasevec N."/>
            <person name="Kuo A."/>
            <person name="Kusch H."/>
            <person name="LaButti K."/>
            <person name="Lagendijk E.L."/>
            <person name="Lapidus A."/>
            <person name="Levasseur A."/>
            <person name="Lindquist E."/>
            <person name="Lipzen A."/>
            <person name="Logrieco A.F."/>
            <person name="MacCabe A."/>
            <person name="Maekelae M.R."/>
            <person name="Malavazi I."/>
            <person name="Melin P."/>
            <person name="Meyer V."/>
            <person name="Mielnichuk N."/>
            <person name="Miskei M."/>
            <person name="Molnar A.P."/>
            <person name="Mule G."/>
            <person name="Ngan C.Y."/>
            <person name="Orejas M."/>
            <person name="Orosz E."/>
            <person name="Ouedraogo J.P."/>
            <person name="Overkamp K.M."/>
            <person name="Park H.-S."/>
            <person name="Perrone G."/>
            <person name="Piumi F."/>
            <person name="Punt P.J."/>
            <person name="Ram A.F."/>
            <person name="Ramon A."/>
            <person name="Rauscher S."/>
            <person name="Record E."/>
            <person name="Riano-Pachon D.M."/>
            <person name="Robert V."/>
            <person name="Roehrig J."/>
            <person name="Ruller R."/>
            <person name="Salamov A."/>
            <person name="Salih N.S."/>
            <person name="Samson R.A."/>
            <person name="Sandor E."/>
            <person name="Sanguinetti M."/>
            <person name="Schuetze T."/>
            <person name="Sepcic K."/>
            <person name="Shelest E."/>
            <person name="Sherlock G."/>
            <person name="Sophianopoulou V."/>
            <person name="Squina F.M."/>
            <person name="Sun H."/>
            <person name="Susca A."/>
            <person name="Todd R.B."/>
            <person name="Tsang A."/>
            <person name="Unkles S.E."/>
            <person name="van de Wiele N."/>
            <person name="van Rossen-Uffink D."/>
            <person name="Oliveira J.V."/>
            <person name="Vesth T.C."/>
            <person name="Visser J."/>
            <person name="Yu J.-H."/>
            <person name="Zhou M."/>
            <person name="Andersen M.R."/>
            <person name="Archer D.B."/>
            <person name="Baker S.E."/>
            <person name="Benoit I."/>
            <person name="Brakhage A.A."/>
            <person name="Braus G.H."/>
            <person name="Fischer R."/>
            <person name="Frisvad J.C."/>
            <person name="Goldman G.H."/>
            <person name="Houbraken J."/>
            <person name="Oakley B."/>
            <person name="Pocsi I."/>
            <person name="Scazzocchio C."/>
            <person name="Seiboth B."/>
            <person name="vanKuyk P.A."/>
            <person name="Wortman J."/>
            <person name="Dyer P.S."/>
            <person name="Grigoriev I.V."/>
        </authorList>
    </citation>
    <scope>NUCLEOTIDE SEQUENCE [LARGE SCALE GENOMIC DNA]</scope>
    <source>
        <strain evidence="3">CBS 134.48</strain>
    </source>
</reference>
<evidence type="ECO:0000256" key="1">
    <source>
        <dbReference type="SAM" id="MobiDB-lite"/>
    </source>
</evidence>
<evidence type="ECO:0000313" key="3">
    <source>
        <dbReference type="Proteomes" id="UP000184304"/>
    </source>
</evidence>
<dbReference type="VEuPathDB" id="FungiDB:ASPTUDRAFT_732332"/>